<dbReference type="Proteomes" id="UP000003815">
    <property type="component" value="Unassembled WGS sequence"/>
</dbReference>
<proteinExistence type="predicted"/>
<comment type="caution">
    <text evidence="1">The sequence shown here is derived from an EMBL/GenBank/DDBJ whole genome shotgun (WGS) entry which is preliminary data.</text>
</comment>
<protein>
    <recommendedName>
        <fullName evidence="3">Metallo-beta-lactamase domain protein</fullName>
    </recommendedName>
</protein>
<gene>
    <name evidence="1" type="ORF">HMPREF9958_1468</name>
</gene>
<accession>F9H8N4</accession>
<dbReference type="EMBL" id="AFQT01000001">
    <property type="protein sequence ID" value="EGP70862.1"/>
    <property type="molecule type" value="Genomic_DNA"/>
</dbReference>
<evidence type="ECO:0000313" key="2">
    <source>
        <dbReference type="Proteomes" id="UP000003815"/>
    </source>
</evidence>
<dbReference type="AlphaFoldDB" id="F9H8N4"/>
<evidence type="ECO:0000313" key="1">
    <source>
        <dbReference type="EMBL" id="EGP70862.1"/>
    </source>
</evidence>
<organism evidence="1 2">
    <name type="scientific">Streptococcus mitis SK1073</name>
    <dbReference type="NCBI Taxonomy" id="1008452"/>
    <lineage>
        <taxon>Bacteria</taxon>
        <taxon>Bacillati</taxon>
        <taxon>Bacillota</taxon>
        <taxon>Bacilli</taxon>
        <taxon>Lactobacillales</taxon>
        <taxon>Streptococcaceae</taxon>
        <taxon>Streptococcus</taxon>
        <taxon>Streptococcus mitis group</taxon>
    </lineage>
</organism>
<name>F9H8N4_STRMT</name>
<dbReference type="PATRIC" id="fig|1008452.3.peg.95"/>
<evidence type="ECO:0008006" key="3">
    <source>
        <dbReference type="Google" id="ProtNLM"/>
    </source>
</evidence>
<sequence>MKIHKTVNPVAYENTYYLEGEKHLIVVDPGSHWEAILKTNKPT</sequence>
<reference evidence="1 2" key="1">
    <citation type="submission" date="2011-05" db="EMBL/GenBank/DDBJ databases">
        <authorList>
            <person name="Durkin A.S."/>
            <person name="Radune D."/>
            <person name="Hostetler J."/>
            <person name="Torralba M."/>
            <person name="Gillis M."/>
            <person name="Methe B."/>
            <person name="Sutton G."/>
            <person name="Nelson K.E."/>
        </authorList>
    </citation>
    <scope>NUCLEOTIDE SEQUENCE [LARGE SCALE GENOMIC DNA]</scope>
    <source>
        <strain evidence="1 2">SK1073</strain>
    </source>
</reference>